<feature type="coiled-coil region" evidence="1">
    <location>
        <begin position="336"/>
        <end position="381"/>
    </location>
</feature>
<evidence type="ECO:0000313" key="3">
    <source>
        <dbReference type="EMBL" id="GAN10273.1"/>
    </source>
</evidence>
<dbReference type="Proteomes" id="UP000053815">
    <property type="component" value="Unassembled WGS sequence"/>
</dbReference>
<dbReference type="PANTHER" id="PTHR14296">
    <property type="entry name" value="REMODELING AND SPACING FACTOR 1"/>
    <property type="match status" value="1"/>
</dbReference>
<feature type="compositionally biased region" description="Low complexity" evidence="2">
    <location>
        <begin position="111"/>
        <end position="124"/>
    </location>
</feature>
<dbReference type="STRING" id="91626.A0A0C9N6T0"/>
<organism evidence="3">
    <name type="scientific">Mucor ambiguus</name>
    <dbReference type="NCBI Taxonomy" id="91626"/>
    <lineage>
        <taxon>Eukaryota</taxon>
        <taxon>Fungi</taxon>
        <taxon>Fungi incertae sedis</taxon>
        <taxon>Mucoromycota</taxon>
        <taxon>Mucoromycotina</taxon>
        <taxon>Mucoromycetes</taxon>
        <taxon>Mucorales</taxon>
        <taxon>Mucorineae</taxon>
        <taxon>Mucoraceae</taxon>
        <taxon>Mucor</taxon>
    </lineage>
</organism>
<dbReference type="AlphaFoldDB" id="A0A0C9N6T0"/>
<dbReference type="GO" id="GO:0031213">
    <property type="term" value="C:RSF complex"/>
    <property type="evidence" value="ECO:0007669"/>
    <property type="project" value="InterPro"/>
</dbReference>
<dbReference type="GO" id="GO:0006355">
    <property type="term" value="P:regulation of DNA-templated transcription"/>
    <property type="evidence" value="ECO:0007669"/>
    <property type="project" value="InterPro"/>
</dbReference>
<keyword evidence="1" id="KW-0175">Coiled coil</keyword>
<gene>
    <name evidence="3" type="ORF">MAM1_0337c09811</name>
</gene>
<evidence type="ECO:0000313" key="4">
    <source>
        <dbReference type="Proteomes" id="UP000053815"/>
    </source>
</evidence>
<protein>
    <submittedName>
        <fullName evidence="3">Uncharacterized protein</fullName>
    </submittedName>
</protein>
<reference evidence="3" key="1">
    <citation type="submission" date="2014-09" db="EMBL/GenBank/DDBJ databases">
        <title>Draft genome sequence of an oleaginous Mucoromycotina fungus Mucor ambiguus NBRC6742.</title>
        <authorList>
            <person name="Takeda I."/>
            <person name="Yamane N."/>
            <person name="Morita T."/>
            <person name="Tamano K."/>
            <person name="Machida M."/>
            <person name="Baker S."/>
            <person name="Koike H."/>
        </authorList>
    </citation>
    <scope>NUCLEOTIDE SEQUENCE</scope>
    <source>
        <strain evidence="3">NBRC 6742</strain>
    </source>
</reference>
<proteinExistence type="predicted"/>
<dbReference type="PANTHER" id="PTHR14296:SF3">
    <property type="entry name" value="DIKAR, ISOFORM F"/>
    <property type="match status" value="1"/>
</dbReference>
<dbReference type="InterPro" id="IPR028938">
    <property type="entry name" value="Rsf1-like"/>
</dbReference>
<name>A0A0C9N6T0_9FUNG</name>
<dbReference type="OrthoDB" id="303107at2759"/>
<keyword evidence="4" id="KW-1185">Reference proteome</keyword>
<accession>A0A0C9N6T0</accession>
<evidence type="ECO:0000256" key="1">
    <source>
        <dbReference type="SAM" id="Coils"/>
    </source>
</evidence>
<sequence>MPSRNAASSNPKKLKYKVDKVVITPEKRVPKKKLEVLVNETSSPEAILHASWEFISAFQFFNTFKTYFHLPKSLSIDKLEQAMLAGKDDMQQQDDEPVEDELAVRMKRESSTLSQQSNASSTATPQPVRHYLANFMVHIVSPLLTQRQRTLINTDNYEQFIADVFPDFTNFVEMSVLDKIKVIKSIEMAHVEIGDPELISLQNGQSGQELRFAPLGNDYEGWVYWYFGDERLYREIPLPIGRKTVTISDTLEFTFELVCSTAQEWRDVIDKFKPTKRTSNRDLASTITALGKEMIAKLEAREEYRLKNEAKIKRARELELIPKKRSRRLEVKFDEQAKRQKLLDEAKEQADLEEKERQKKAKEEKLAVDRDRKELQTEEAKLRKDLFGVINDFVSQDQETEADMKPLKALINSKTPQDERIQKMKGWIKLLRGTVSVELVGEPQQIQFVGQGVDTALESVLFKNTMRIYLATLLLLKLNPITLAYENTEEVHKKLVLSRYDGIDAFCQELNTAIESISEAAVREDAIRMLMTIFTPVSAEESQQADIINQDQIAGSSVPDAVLELDAATTTTTATPEDTIESTTALKIAEPTILPTSGSISAEIPAAKNDSFKSQSASLNVLETNMPSSIASVPELASSHQI</sequence>
<feature type="region of interest" description="Disordered" evidence="2">
    <location>
        <begin position="105"/>
        <end position="124"/>
    </location>
</feature>
<evidence type="ECO:0000256" key="2">
    <source>
        <dbReference type="SAM" id="MobiDB-lite"/>
    </source>
</evidence>
<dbReference type="EMBL" id="DF836626">
    <property type="protein sequence ID" value="GAN10273.1"/>
    <property type="molecule type" value="Genomic_DNA"/>
</dbReference>